<dbReference type="SUPFAM" id="SSF52540">
    <property type="entry name" value="P-loop containing nucleoside triphosphate hydrolases"/>
    <property type="match status" value="2"/>
</dbReference>
<reference evidence="14 15" key="1">
    <citation type="submission" date="2019-07" db="EMBL/GenBank/DDBJ databases">
        <title>Genomics analysis of Aphanomyces spp. identifies a new class of oomycete effector associated with host adaptation.</title>
        <authorList>
            <person name="Gaulin E."/>
        </authorList>
    </citation>
    <scope>NUCLEOTIDE SEQUENCE [LARGE SCALE GENOMIC DNA]</scope>
    <source>
        <strain evidence="14 15">ATCC 201684</strain>
    </source>
</reference>
<feature type="transmembrane region" description="Helical" evidence="11">
    <location>
        <begin position="845"/>
        <end position="862"/>
    </location>
</feature>
<dbReference type="Gene3D" id="1.20.1560.10">
    <property type="entry name" value="ABC transporter type 1, transmembrane domain"/>
    <property type="match status" value="1"/>
</dbReference>
<evidence type="ECO:0000259" key="13">
    <source>
        <dbReference type="PROSITE" id="PS50929"/>
    </source>
</evidence>
<evidence type="ECO:0000256" key="8">
    <source>
        <dbReference type="ARBA" id="ARBA00022989"/>
    </source>
</evidence>
<evidence type="ECO:0000256" key="9">
    <source>
        <dbReference type="ARBA" id="ARBA00023136"/>
    </source>
</evidence>
<evidence type="ECO:0000256" key="1">
    <source>
        <dbReference type="ARBA" id="ARBA00004651"/>
    </source>
</evidence>
<evidence type="ECO:0008006" key="16">
    <source>
        <dbReference type="Google" id="ProtNLM"/>
    </source>
</evidence>
<evidence type="ECO:0000256" key="4">
    <source>
        <dbReference type="ARBA" id="ARBA00022692"/>
    </source>
</evidence>
<dbReference type="InterPro" id="IPR003593">
    <property type="entry name" value="AAA+_ATPase"/>
</dbReference>
<proteinExistence type="inferred from homology"/>
<keyword evidence="9 11" id="KW-0472">Membrane</keyword>
<sequence>MSNEVTKEAAVELRAEYHTIATPKGVVDAPNGQEHTATKKENMVSMVQLFRFADTLDVVLMTLGAFAAFATGAAIPLRILLFGDVLTAFNPTTEANNNILSHVTEIALKFVWIGLGIVVTGFIQVACWSITASRQAQRMREVYVRAILTKEIGWFDVNDPGTLATKVAETSLMIQDGLGRKVGDACNYSAMAIAGISIGVGSGWKLGLVVLAFTPVIALGTFIMMKSMSIAVRKSVQAYGKAGAIADEALSNIRTVHMFNAFPSTIAKYESALTDAEAAGVHKGLVSGLGSGLVFFIIFLTYVVGIYYGAVIVANDNLINHCTGSGCYDGGKVLTVFFGVIMGAMSLGQAGPCIEAIVTARAAAYEAYKIIDEPSKIDATADGGITLDLVEGTIELKSVEFAYPSRPHVRVCRGYNLSIAAGEKVALVGPSGSGKSTIVALVERFYDPQVGVVTLDGIDLRQLNVKWLRQQIGLVGQEPCLFAASIANNIRHGMPNATIEQIHDAAKMANAYGFIMEFPHGFDTLVGDRGAQLSGGQKQRIAIARAIVKNPAVLLLDEATSTLDTESERIVQDSLDRLVSMRQRTTIMIAHRLSTIRNADRIVVVDHGQVQEEGSHDELMAMENGIYKRLVRANASITTEGTNAQINEPSAVDKAERDLCHAEVTAACPPKDGVANVELYNVPVSRIWKLSKPEKFYMLFGTLGASVTGATFPVWGVILSKAIVLFFDFSITADEMKRRGFMWSMYFLALGIAYGVAAVVMHYCFSIVAEKLTTRIRSMGFAAMLRQEMSWFDVNPSGILTTRLATEASLVQNMTADFLKNVVATIVMLVVAFAIAFFYSWEMTLVLLGVFPIMGFASSVRSKAFAAPQAKANHQGDMLAGAVLAESINAIRTVASFGMEEAVNETFRKHVFESTIEDNALAYRLGSIYGVSQGVMFFALAFLFWFGGWLIHNGHITFEAMFMVLMAIMLSSFGVGNAIQSLGGRDKAKRAAANLFATIDRVPAIDSTGESGFELPNVVGTIEFRNLRFAYPSRPNSIVYKNYSLTIPSGTTVALVGASGSGKSTAIGLLERFYDPLEGTIFIDGADIKKLNLHWLRTHVSLVSQEPVLFAGSIRDNIATGKPDASFEDIVAAAKMANAHDFIMRFPDGYDTSVGERGTQVSGGQKQRIAIARAILRDPAVLLLDEATSALDNESERIVQASLDVLLTLKKRTTIIVAHRLSTIRNADMIAVCDDGRIVEQGTHDQLMQLAQGAYKSLVSRQMAQP</sequence>
<dbReference type="Proteomes" id="UP000481153">
    <property type="component" value="Unassembled WGS sequence"/>
</dbReference>
<dbReference type="PROSITE" id="PS50893">
    <property type="entry name" value="ABC_TRANSPORTER_2"/>
    <property type="match status" value="2"/>
</dbReference>
<feature type="transmembrane region" description="Helical" evidence="11">
    <location>
        <begin position="206"/>
        <end position="225"/>
    </location>
</feature>
<comment type="similarity">
    <text evidence="2">Belongs to the ABC transporter superfamily. ABCB family. Multidrug resistance exporter (TC 3.A.1.201) subfamily.</text>
</comment>
<dbReference type="FunFam" id="1.20.1560.10:FF:000018">
    <property type="entry name" value="ATP-binding cassette subfamily B member 11"/>
    <property type="match status" value="1"/>
</dbReference>
<feature type="transmembrane region" description="Helical" evidence="11">
    <location>
        <begin position="934"/>
        <end position="952"/>
    </location>
</feature>
<dbReference type="FunFam" id="3.40.50.300:FF:000066">
    <property type="entry name" value="ABC transporter B family member 1"/>
    <property type="match status" value="1"/>
</dbReference>
<dbReference type="SMART" id="SM00382">
    <property type="entry name" value="AAA"/>
    <property type="match status" value="2"/>
</dbReference>
<evidence type="ECO:0000256" key="7">
    <source>
        <dbReference type="ARBA" id="ARBA00022840"/>
    </source>
</evidence>
<keyword evidence="6" id="KW-0547">Nucleotide-binding</keyword>
<feature type="domain" description="ABC transporter" evidence="12">
    <location>
        <begin position="1022"/>
        <end position="1260"/>
    </location>
</feature>
<dbReference type="GO" id="GO:0005743">
    <property type="term" value="C:mitochondrial inner membrane"/>
    <property type="evidence" value="ECO:0007669"/>
    <property type="project" value="TreeGrafter"/>
</dbReference>
<evidence type="ECO:0000256" key="6">
    <source>
        <dbReference type="ARBA" id="ARBA00022741"/>
    </source>
</evidence>
<keyword evidence="7" id="KW-0067">ATP-binding</keyword>
<feature type="domain" description="ABC transmembrane type-1" evidence="13">
    <location>
        <begin position="698"/>
        <end position="983"/>
    </location>
</feature>
<evidence type="ECO:0000256" key="2">
    <source>
        <dbReference type="ARBA" id="ARBA00007577"/>
    </source>
</evidence>
<dbReference type="InterPro" id="IPR036640">
    <property type="entry name" value="ABC1_TM_sf"/>
</dbReference>
<feature type="transmembrane region" description="Helical" evidence="11">
    <location>
        <begin position="696"/>
        <end position="726"/>
    </location>
</feature>
<dbReference type="Pfam" id="PF00664">
    <property type="entry name" value="ABC_membrane"/>
    <property type="match status" value="2"/>
</dbReference>
<dbReference type="SUPFAM" id="SSF90123">
    <property type="entry name" value="ABC transporter transmembrane region"/>
    <property type="match status" value="2"/>
</dbReference>
<dbReference type="EMBL" id="VJMJ01000253">
    <property type="protein sequence ID" value="KAF0725054.1"/>
    <property type="molecule type" value="Genomic_DNA"/>
</dbReference>
<gene>
    <name evidence="14" type="ORF">Ae201684_016452</name>
</gene>
<name>A0A6G0WDK3_9STRA</name>
<feature type="transmembrane region" description="Helical" evidence="11">
    <location>
        <begin position="746"/>
        <end position="769"/>
    </location>
</feature>
<feature type="transmembrane region" description="Helical" evidence="11">
    <location>
        <begin position="818"/>
        <end position="839"/>
    </location>
</feature>
<dbReference type="AlphaFoldDB" id="A0A6G0WDK3"/>
<dbReference type="GO" id="GO:0005524">
    <property type="term" value="F:ATP binding"/>
    <property type="evidence" value="ECO:0007669"/>
    <property type="project" value="UniProtKB-KW"/>
</dbReference>
<comment type="subcellular location">
    <subcellularLocation>
        <location evidence="1">Cell membrane</location>
        <topology evidence="1">Multi-pass membrane protein</topology>
    </subcellularLocation>
</comment>
<feature type="domain" description="ABC transmembrane type-1" evidence="13">
    <location>
        <begin position="63"/>
        <end position="359"/>
    </location>
</feature>
<dbReference type="Gene3D" id="3.40.50.300">
    <property type="entry name" value="P-loop containing nucleotide triphosphate hydrolases"/>
    <property type="match status" value="2"/>
</dbReference>
<evidence type="ECO:0000256" key="11">
    <source>
        <dbReference type="SAM" id="Phobius"/>
    </source>
</evidence>
<evidence type="ECO:0000259" key="12">
    <source>
        <dbReference type="PROSITE" id="PS50893"/>
    </source>
</evidence>
<keyword evidence="4 11" id="KW-0812">Transmembrane</keyword>
<feature type="transmembrane region" description="Helical" evidence="11">
    <location>
        <begin position="110"/>
        <end position="130"/>
    </location>
</feature>
<feature type="transmembrane region" description="Helical" evidence="11">
    <location>
        <begin position="958"/>
        <end position="979"/>
    </location>
</feature>
<accession>A0A6G0WDK3</accession>
<feature type="transmembrane region" description="Helical" evidence="11">
    <location>
        <begin position="293"/>
        <end position="313"/>
    </location>
</feature>
<protein>
    <recommendedName>
        <fullName evidence="16">Bile salt export pump</fullName>
    </recommendedName>
</protein>
<evidence type="ECO:0000256" key="10">
    <source>
        <dbReference type="ARBA" id="ARBA00023180"/>
    </source>
</evidence>
<dbReference type="InterPro" id="IPR017871">
    <property type="entry name" value="ABC_transporter-like_CS"/>
</dbReference>
<dbReference type="PROSITE" id="PS50929">
    <property type="entry name" value="ABC_TM1F"/>
    <property type="match status" value="2"/>
</dbReference>
<feature type="transmembrane region" description="Helical" evidence="11">
    <location>
        <begin position="58"/>
        <end position="81"/>
    </location>
</feature>
<dbReference type="InterPro" id="IPR039421">
    <property type="entry name" value="Type_1_exporter"/>
</dbReference>
<dbReference type="PROSITE" id="PS00211">
    <property type="entry name" value="ABC_TRANSPORTER_1"/>
    <property type="match status" value="2"/>
</dbReference>
<evidence type="ECO:0000256" key="3">
    <source>
        <dbReference type="ARBA" id="ARBA00022448"/>
    </source>
</evidence>
<evidence type="ECO:0000313" key="14">
    <source>
        <dbReference type="EMBL" id="KAF0725054.1"/>
    </source>
</evidence>
<dbReference type="Pfam" id="PF00005">
    <property type="entry name" value="ABC_tran"/>
    <property type="match status" value="2"/>
</dbReference>
<keyword evidence="15" id="KW-1185">Reference proteome</keyword>
<dbReference type="InterPro" id="IPR027417">
    <property type="entry name" value="P-loop_NTPase"/>
</dbReference>
<dbReference type="GO" id="GO:0016887">
    <property type="term" value="F:ATP hydrolysis activity"/>
    <property type="evidence" value="ECO:0007669"/>
    <property type="project" value="InterPro"/>
</dbReference>
<dbReference type="CDD" id="cd18578">
    <property type="entry name" value="ABC_6TM_Pgp_ABCB1_D2_like"/>
    <property type="match status" value="1"/>
</dbReference>
<comment type="caution">
    <text evidence="14">The sequence shown here is derived from an EMBL/GenBank/DDBJ whole genome shotgun (WGS) entry which is preliminary data.</text>
</comment>
<keyword evidence="5" id="KW-0677">Repeat</keyword>
<keyword evidence="8 11" id="KW-1133">Transmembrane helix</keyword>
<keyword evidence="10" id="KW-0325">Glycoprotein</keyword>
<dbReference type="InterPro" id="IPR011527">
    <property type="entry name" value="ABC1_TM_dom"/>
</dbReference>
<evidence type="ECO:0000313" key="15">
    <source>
        <dbReference type="Proteomes" id="UP000481153"/>
    </source>
</evidence>
<dbReference type="GO" id="GO:0005886">
    <property type="term" value="C:plasma membrane"/>
    <property type="evidence" value="ECO:0007669"/>
    <property type="project" value="UniProtKB-SubCell"/>
</dbReference>
<feature type="domain" description="ABC transporter" evidence="12">
    <location>
        <begin position="394"/>
        <end position="632"/>
    </location>
</feature>
<dbReference type="CDD" id="cd18577">
    <property type="entry name" value="ABC_6TM_Pgp_ABCB1_D1_like"/>
    <property type="match status" value="1"/>
</dbReference>
<dbReference type="GO" id="GO:0090374">
    <property type="term" value="P:oligopeptide export from mitochondrion"/>
    <property type="evidence" value="ECO:0007669"/>
    <property type="project" value="TreeGrafter"/>
</dbReference>
<dbReference type="CDD" id="cd03249">
    <property type="entry name" value="ABC_MTABC3_MDL1_MDL2"/>
    <property type="match status" value="2"/>
</dbReference>
<keyword evidence="3" id="KW-0813">Transport</keyword>
<dbReference type="PANTHER" id="PTHR43394:SF27">
    <property type="entry name" value="ATP-DEPENDENT TRANSLOCASE ABCB1-LIKE"/>
    <property type="match status" value="1"/>
</dbReference>
<dbReference type="PANTHER" id="PTHR43394">
    <property type="entry name" value="ATP-DEPENDENT PERMEASE MDL1, MITOCHONDRIAL"/>
    <property type="match status" value="1"/>
</dbReference>
<dbReference type="VEuPathDB" id="FungiDB:AeMF1_004197"/>
<dbReference type="InterPro" id="IPR003439">
    <property type="entry name" value="ABC_transporter-like_ATP-bd"/>
</dbReference>
<organism evidence="14 15">
    <name type="scientific">Aphanomyces euteiches</name>
    <dbReference type="NCBI Taxonomy" id="100861"/>
    <lineage>
        <taxon>Eukaryota</taxon>
        <taxon>Sar</taxon>
        <taxon>Stramenopiles</taxon>
        <taxon>Oomycota</taxon>
        <taxon>Saprolegniomycetes</taxon>
        <taxon>Saprolegniales</taxon>
        <taxon>Verrucalvaceae</taxon>
        <taxon>Aphanomyces</taxon>
    </lineage>
</organism>
<dbReference type="GO" id="GO:0015421">
    <property type="term" value="F:ABC-type oligopeptide transporter activity"/>
    <property type="evidence" value="ECO:0007669"/>
    <property type="project" value="TreeGrafter"/>
</dbReference>
<dbReference type="FunFam" id="3.40.50.300:FF:000251">
    <property type="entry name" value="ABC transporter B family member 19"/>
    <property type="match status" value="1"/>
</dbReference>
<evidence type="ECO:0000256" key="5">
    <source>
        <dbReference type="ARBA" id="ARBA00022737"/>
    </source>
</evidence>